<dbReference type="EMBL" id="CP023701">
    <property type="protein sequence ID" value="QEU77238.1"/>
    <property type="molecule type" value="Genomic_DNA"/>
</dbReference>
<dbReference type="SUPFAM" id="SSF51905">
    <property type="entry name" value="FAD/NAD(P)-binding domain"/>
    <property type="match status" value="1"/>
</dbReference>
<name>A0A5P2UE34_9ACTN</name>
<accession>A0A5P2UE34</accession>
<dbReference type="OrthoDB" id="9767561at2"/>
<proteinExistence type="predicted"/>
<feature type="domain" description="Amine oxidase" evidence="1">
    <location>
        <begin position="69"/>
        <end position="462"/>
    </location>
</feature>
<organism evidence="2 3">
    <name type="scientific">Streptomyces subrutilus</name>
    <dbReference type="NCBI Taxonomy" id="36818"/>
    <lineage>
        <taxon>Bacteria</taxon>
        <taxon>Bacillati</taxon>
        <taxon>Actinomycetota</taxon>
        <taxon>Actinomycetes</taxon>
        <taxon>Kitasatosporales</taxon>
        <taxon>Streptomycetaceae</taxon>
        <taxon>Streptomyces</taxon>
    </lineage>
</organism>
<dbReference type="KEGG" id="ssub:CP968_02065"/>
<keyword evidence="3" id="KW-1185">Reference proteome</keyword>
<dbReference type="Proteomes" id="UP000326831">
    <property type="component" value="Chromosome"/>
</dbReference>
<dbReference type="Gene3D" id="3.50.50.60">
    <property type="entry name" value="FAD/NAD(P)-binding domain"/>
    <property type="match status" value="1"/>
</dbReference>
<dbReference type="Pfam" id="PF01593">
    <property type="entry name" value="Amino_oxidase"/>
    <property type="match status" value="1"/>
</dbReference>
<dbReference type="InterPro" id="IPR002937">
    <property type="entry name" value="Amino_oxidase"/>
</dbReference>
<evidence type="ECO:0000313" key="2">
    <source>
        <dbReference type="EMBL" id="QEU77238.1"/>
    </source>
</evidence>
<evidence type="ECO:0000313" key="3">
    <source>
        <dbReference type="Proteomes" id="UP000326831"/>
    </source>
</evidence>
<dbReference type="GO" id="GO:0016491">
    <property type="term" value="F:oxidoreductase activity"/>
    <property type="evidence" value="ECO:0007669"/>
    <property type="project" value="InterPro"/>
</dbReference>
<protein>
    <submittedName>
        <fullName evidence="2">NAD(P)/FAD-dependent oxidoreductase</fullName>
    </submittedName>
</protein>
<gene>
    <name evidence="2" type="ORF">CP968_02065</name>
</gene>
<dbReference type="InterPro" id="IPR036188">
    <property type="entry name" value="FAD/NAD-bd_sf"/>
</dbReference>
<evidence type="ECO:0000259" key="1">
    <source>
        <dbReference type="Pfam" id="PF01593"/>
    </source>
</evidence>
<dbReference type="PANTHER" id="PTHR42841">
    <property type="entry name" value="AMINE OXIDASE"/>
    <property type="match status" value="1"/>
</dbReference>
<sequence>MIVFGPTVVLSRVRGGGGNSASGCILRGAGGGIPLEHGARYGAVAGPRAEDTVRTRRAKRNVVVVGAGLAGLACARDLAGAGLEVQVLEAGDAVGGRVRTDRVDGYLIDRGFQVFNTAYPQVRARMDLRSLKLSPFTPGVVTHTGEGRTRRLVDPSRRPREARHLPDAGLSPRDLAALGALSARDACLPAALLRRAGAARTTRAALRGAGFSDRFVEEFFRPFLSGVFLEDELETSGRVFHLVWRSMLRGTLCLPAEGIGAVPRQLADGLPPGSVRLETAVTALTADGVHTTRYGELPAAAVVVATGPGAAGRLLEDVGTPPYRTVTTFYHAAPDLRGHGPDLVTDTARRFLNSCVLSEVSPGYAPAGSSLVATSVLGTGGPAGSGKALLGTLAEVYRTPTEGWAEVAVRTVQEALPAMTGAWPLSRTTRAGGRRYVCGDHRATGSVQGALASGARAAREVLADLDR</sequence>
<dbReference type="AlphaFoldDB" id="A0A5P2UE34"/>
<reference evidence="2 3" key="1">
    <citation type="submission" date="2017-09" db="EMBL/GenBank/DDBJ databases">
        <authorList>
            <person name="Lee N."/>
            <person name="Cho B.-K."/>
        </authorList>
    </citation>
    <scope>NUCLEOTIDE SEQUENCE [LARGE SCALE GENOMIC DNA]</scope>
    <source>
        <strain evidence="2 3">ATCC 27467</strain>
    </source>
</reference>